<comment type="function">
    <text evidence="14">Component of the cytochrome c oxidase, the last enzyme in the mitochondrial electron transport chain which drives oxidative phosphorylation. The respiratory chain contains 3 multisubunit complexes succinate dehydrogenase (complex II, CII), ubiquinol-cytochrome c oxidoreductase (cytochrome b-c1 complex, complex III, CIII) and cytochrome c oxidase (complex IV, CIV), that cooperate to transfer electrons derived from NADH and succinate to molecular oxygen, creating an electrochemical gradient over the inner membrane that drives transmembrane transport and the ATP synthase. Cytochrome c oxidase is the component of the respiratory chain that catalyzes the reduction of oxygen to water. Electrons originating from reduced cytochrome c in the intermembrane space (IMS) are transferred via the dinuclear copper A center (CU(A)) of subunit 2 and heme A of subunit 1 to the active site in subunit 1, a binuclear center (BNC) formed by heme A3 and copper B (CU(B)). The BNC reduces molecular oxygen to 2 water molecules using 4 electrons from cytochrome c in the IMS and 4 protons from the mitochondrial matrix.</text>
</comment>
<dbReference type="InterPro" id="IPR036257">
    <property type="entry name" value="Cyt_c_oxidase_su2_TM_sf"/>
</dbReference>
<evidence type="ECO:0000256" key="7">
    <source>
        <dbReference type="ARBA" id="ARBA00022967"/>
    </source>
</evidence>
<dbReference type="EMBL" id="MH396182">
    <property type="protein sequence ID" value="AXF36245.1"/>
    <property type="molecule type" value="Genomic_DNA"/>
</dbReference>
<dbReference type="PANTHER" id="PTHR22888">
    <property type="entry name" value="CYTOCHROME C OXIDASE, SUBUNIT II"/>
    <property type="match status" value="1"/>
</dbReference>
<dbReference type="GO" id="GO:0042773">
    <property type="term" value="P:ATP synthesis coupled electron transport"/>
    <property type="evidence" value="ECO:0007669"/>
    <property type="project" value="TreeGrafter"/>
</dbReference>
<dbReference type="AlphaFoldDB" id="A0A345AIK9"/>
<dbReference type="FunFam" id="1.10.287.90:FF:000004">
    <property type="entry name" value="Cytochrome c oxidase subunit 2"/>
    <property type="match status" value="1"/>
</dbReference>
<protein>
    <recommendedName>
        <fullName evidence="14">Cytochrome c oxidase subunit 2</fullName>
    </recommendedName>
</protein>
<dbReference type="Pfam" id="PF02790">
    <property type="entry name" value="COX2_TM"/>
    <property type="match status" value="1"/>
</dbReference>
<dbReference type="InterPro" id="IPR045187">
    <property type="entry name" value="CcO_II"/>
</dbReference>
<dbReference type="GO" id="GO:0004129">
    <property type="term" value="F:cytochrome-c oxidase activity"/>
    <property type="evidence" value="ECO:0007669"/>
    <property type="project" value="UniProtKB-EC"/>
</dbReference>
<dbReference type="SUPFAM" id="SSF81464">
    <property type="entry name" value="Cytochrome c oxidase subunit II-like, transmembrane region"/>
    <property type="match status" value="1"/>
</dbReference>
<dbReference type="CDD" id="cd13912">
    <property type="entry name" value="CcO_II_C"/>
    <property type="match status" value="1"/>
</dbReference>
<proteinExistence type="inferred from homology"/>
<keyword evidence="12 14" id="KW-0472">Membrane</keyword>
<accession>A0A345AIK9</accession>
<dbReference type="FunFam" id="2.60.40.420:FF:000001">
    <property type="entry name" value="Cytochrome c oxidase subunit 2"/>
    <property type="match status" value="1"/>
</dbReference>
<dbReference type="GO" id="GO:1902495">
    <property type="term" value="C:transmembrane transporter complex"/>
    <property type="evidence" value="ECO:0007669"/>
    <property type="project" value="UniProtKB-ARBA"/>
</dbReference>
<keyword evidence="3 14" id="KW-0813">Transport</keyword>
<dbReference type="InterPro" id="IPR008972">
    <property type="entry name" value="Cupredoxin"/>
</dbReference>
<evidence type="ECO:0000256" key="14">
    <source>
        <dbReference type="RuleBase" id="RU000457"/>
    </source>
</evidence>
<dbReference type="InterPro" id="IPR001505">
    <property type="entry name" value="Copper_CuA"/>
</dbReference>
<dbReference type="InterPro" id="IPR014222">
    <property type="entry name" value="Cyt_c_oxidase_su2"/>
</dbReference>
<reference evidence="18" key="1">
    <citation type="journal article" date="2018" name="J. Phycol.">
        <title>Organellar genomics: a useful tool to study evolutionary relationships and molecular evolution in Gracilariaceae (Rhodophyta).</title>
        <authorList>
            <person name="Iha C."/>
            <person name="Grassa C.J."/>
            <person name="de M Lyra G."/>
            <person name="Davis C.C."/>
            <person name="Verbruggen H."/>
            <person name="Oliveira M.C."/>
        </authorList>
    </citation>
    <scope>NUCLEOTIDE SEQUENCE</scope>
    <source>
        <strain evidence="18">BG0039</strain>
    </source>
</reference>
<dbReference type="Gene3D" id="1.10.287.90">
    <property type="match status" value="1"/>
</dbReference>
<keyword evidence="8 14" id="KW-0249">Electron transport</keyword>
<evidence type="ECO:0000259" key="17">
    <source>
        <dbReference type="PROSITE" id="PS50999"/>
    </source>
</evidence>
<dbReference type="SUPFAM" id="SSF49503">
    <property type="entry name" value="Cupredoxins"/>
    <property type="match status" value="1"/>
</dbReference>
<dbReference type="PROSITE" id="PS50999">
    <property type="entry name" value="COX2_TM"/>
    <property type="match status" value="1"/>
</dbReference>
<dbReference type="PANTHER" id="PTHR22888:SF9">
    <property type="entry name" value="CYTOCHROME C OXIDASE SUBUNIT 2"/>
    <property type="match status" value="1"/>
</dbReference>
<dbReference type="InterPro" id="IPR034210">
    <property type="entry name" value="CcO_II_C"/>
</dbReference>
<keyword evidence="5 14" id="KW-0812">Transmembrane</keyword>
<evidence type="ECO:0000256" key="4">
    <source>
        <dbReference type="ARBA" id="ARBA00022660"/>
    </source>
</evidence>
<dbReference type="GO" id="GO:0005743">
    <property type="term" value="C:mitochondrial inner membrane"/>
    <property type="evidence" value="ECO:0007669"/>
    <property type="project" value="UniProtKB-SubCell"/>
</dbReference>
<comment type="subcellular location">
    <subcellularLocation>
        <location evidence="14">Mitochondrion inner membrane</location>
        <topology evidence="14">Multi-pass membrane protein</topology>
    </subcellularLocation>
    <subcellularLocation>
        <location evidence="1">Mitochondrion membrane</location>
        <topology evidence="1">Multi-pass membrane protein</topology>
    </subcellularLocation>
</comment>
<dbReference type="NCBIfam" id="TIGR02866">
    <property type="entry name" value="CoxB"/>
    <property type="match status" value="1"/>
</dbReference>
<evidence type="ECO:0000256" key="3">
    <source>
        <dbReference type="ARBA" id="ARBA00022448"/>
    </source>
</evidence>
<evidence type="ECO:0000256" key="13">
    <source>
        <dbReference type="ARBA" id="ARBA00049512"/>
    </source>
</evidence>
<geneLocation type="mitochondrion" evidence="18"/>
<dbReference type="PROSITE" id="PS50857">
    <property type="entry name" value="COX2_CUA"/>
    <property type="match status" value="1"/>
</dbReference>
<evidence type="ECO:0000256" key="1">
    <source>
        <dbReference type="ARBA" id="ARBA00004225"/>
    </source>
</evidence>
<dbReference type="PROSITE" id="PS00078">
    <property type="entry name" value="COX2"/>
    <property type="match status" value="1"/>
</dbReference>
<dbReference type="InterPro" id="IPR011759">
    <property type="entry name" value="Cyt_c_oxidase_su2_TM_dom"/>
</dbReference>
<comment type="cofactor">
    <cofactor evidence="14">
        <name>Cu cation</name>
        <dbReference type="ChEBI" id="CHEBI:23378"/>
    </cofactor>
    <text evidence="14">Binds a copper A center.</text>
</comment>
<comment type="catalytic activity">
    <reaction evidence="13">
        <text>4 Fe(II)-[cytochrome c] + O2 + 8 H(+)(in) = 4 Fe(III)-[cytochrome c] + 2 H2O + 4 H(+)(out)</text>
        <dbReference type="Rhea" id="RHEA:11436"/>
        <dbReference type="Rhea" id="RHEA-COMP:10350"/>
        <dbReference type="Rhea" id="RHEA-COMP:14399"/>
        <dbReference type="ChEBI" id="CHEBI:15377"/>
        <dbReference type="ChEBI" id="CHEBI:15378"/>
        <dbReference type="ChEBI" id="CHEBI:15379"/>
        <dbReference type="ChEBI" id="CHEBI:29033"/>
        <dbReference type="ChEBI" id="CHEBI:29034"/>
        <dbReference type="EC" id="7.1.1.9"/>
    </reaction>
    <physiologicalReaction direction="left-to-right" evidence="13">
        <dbReference type="Rhea" id="RHEA:11437"/>
    </physiologicalReaction>
</comment>
<gene>
    <name evidence="18" type="primary">cox2</name>
</gene>
<dbReference type="Gene3D" id="2.60.40.420">
    <property type="entry name" value="Cupredoxins - blue copper proteins"/>
    <property type="match status" value="1"/>
</dbReference>
<feature type="domain" description="Cytochrome oxidase subunit II copper A binding" evidence="16">
    <location>
        <begin position="121"/>
        <end position="259"/>
    </location>
</feature>
<evidence type="ECO:0000259" key="16">
    <source>
        <dbReference type="PROSITE" id="PS50857"/>
    </source>
</evidence>
<evidence type="ECO:0000256" key="12">
    <source>
        <dbReference type="ARBA" id="ARBA00023136"/>
    </source>
</evidence>
<organism evidence="18">
    <name type="scientific">Gracilariopsis tenuifrons</name>
    <dbReference type="NCBI Taxonomy" id="31472"/>
    <lineage>
        <taxon>Eukaryota</taxon>
        <taxon>Rhodophyta</taxon>
        <taxon>Florideophyceae</taxon>
        <taxon>Rhodymeniophycidae</taxon>
        <taxon>Gracilariales</taxon>
        <taxon>Gracilariaceae</taxon>
        <taxon>Gracilariopsis</taxon>
    </lineage>
</organism>
<keyword evidence="14" id="KW-0999">Mitochondrion inner membrane</keyword>
<dbReference type="PRINTS" id="PR01166">
    <property type="entry name" value="CYCOXIDASEII"/>
</dbReference>
<keyword evidence="11 14" id="KW-0496">Mitochondrion</keyword>
<keyword evidence="9 15" id="KW-1133">Transmembrane helix</keyword>
<keyword evidence="4 14" id="KW-0679">Respiratory chain</keyword>
<dbReference type="GO" id="GO:0016491">
    <property type="term" value="F:oxidoreductase activity"/>
    <property type="evidence" value="ECO:0007669"/>
    <property type="project" value="InterPro"/>
</dbReference>
<evidence type="ECO:0000256" key="8">
    <source>
        <dbReference type="ARBA" id="ARBA00022982"/>
    </source>
</evidence>
<dbReference type="Pfam" id="PF00116">
    <property type="entry name" value="COX2"/>
    <property type="match status" value="1"/>
</dbReference>
<comment type="similarity">
    <text evidence="2 14">Belongs to the cytochrome c oxidase subunit 2 family.</text>
</comment>
<keyword evidence="10 14" id="KW-0186">Copper</keyword>
<evidence type="ECO:0000256" key="6">
    <source>
        <dbReference type="ARBA" id="ARBA00022723"/>
    </source>
</evidence>
<evidence type="ECO:0000256" key="2">
    <source>
        <dbReference type="ARBA" id="ARBA00007866"/>
    </source>
</evidence>
<keyword evidence="6 14" id="KW-0479">Metal-binding</keyword>
<evidence type="ECO:0000256" key="11">
    <source>
        <dbReference type="ARBA" id="ARBA00023128"/>
    </source>
</evidence>
<keyword evidence="7" id="KW-1278">Translocase</keyword>
<feature type="domain" description="Cytochrome oxidase subunit II transmembrane region profile" evidence="17">
    <location>
        <begin position="25"/>
        <end position="120"/>
    </location>
</feature>
<dbReference type="InterPro" id="IPR002429">
    <property type="entry name" value="CcO_II-like_C"/>
</dbReference>
<name>A0A345AIK9_9FLOR</name>
<evidence type="ECO:0000256" key="10">
    <source>
        <dbReference type="ARBA" id="ARBA00023008"/>
    </source>
</evidence>
<dbReference type="GO" id="GO:0005507">
    <property type="term" value="F:copper ion binding"/>
    <property type="evidence" value="ECO:0007669"/>
    <property type="project" value="InterPro"/>
</dbReference>
<evidence type="ECO:0000256" key="9">
    <source>
        <dbReference type="ARBA" id="ARBA00022989"/>
    </source>
</evidence>
<dbReference type="GO" id="GO:1902494">
    <property type="term" value="C:catalytic complex"/>
    <property type="evidence" value="ECO:0007669"/>
    <property type="project" value="UniProtKB-ARBA"/>
</dbReference>
<evidence type="ECO:0000313" key="18">
    <source>
        <dbReference type="EMBL" id="AXF36245.1"/>
    </source>
</evidence>
<feature type="transmembrane region" description="Helical" evidence="15">
    <location>
        <begin position="51"/>
        <end position="71"/>
    </location>
</feature>
<evidence type="ECO:0000256" key="5">
    <source>
        <dbReference type="ARBA" id="ARBA00022692"/>
    </source>
</evidence>
<sequence length="263" mass="30168">MLNHLKLIICPFLTFFFGSVLFNDAPENWQLGFQDPATPIMEGIINLHHDLMYFICVIFIFVSWMLSRTLWHFEKTQNIIPSTLTHGTLIEIIWTVTPACILLVIAIPSFSLLYAMDEIISPAITIKTLGHQWYWSYEYSDYLNEDGESVMYDSYMIPEEDLDLGQLRLLEVDNRMVVPINTHIRIIVSAADVLHSWAIPSLGIKCDAIPGRLNQTSMFVKREGVYYGQCSEICGINHGFMPIVIEAVKLPNYITWISNKLSE</sequence>
<evidence type="ECO:0000256" key="15">
    <source>
        <dbReference type="SAM" id="Phobius"/>
    </source>
</evidence>
<feature type="transmembrane region" description="Helical" evidence="15">
    <location>
        <begin position="92"/>
        <end position="116"/>
    </location>
</feature>